<dbReference type="EMBL" id="SUKA01000005">
    <property type="protein sequence ID" value="TJY63911.1"/>
    <property type="molecule type" value="Genomic_DNA"/>
</dbReference>
<proteinExistence type="predicted"/>
<dbReference type="Proteomes" id="UP000309872">
    <property type="component" value="Unassembled WGS sequence"/>
</dbReference>
<gene>
    <name evidence="2" type="ORF">FAZ19_16760</name>
</gene>
<dbReference type="InterPro" id="IPR007372">
    <property type="entry name" value="Lipid/polyisoprenoid-bd_YceI"/>
</dbReference>
<comment type="caution">
    <text evidence="2">The sequence shown here is derived from an EMBL/GenBank/DDBJ whole genome shotgun (WGS) entry which is preliminary data.</text>
</comment>
<feature type="domain" description="Lipid/polyisoprenoid-binding YceI-like" evidence="1">
    <location>
        <begin position="3"/>
        <end position="172"/>
    </location>
</feature>
<name>A0A4U0GXJ5_9SPHI</name>
<dbReference type="PANTHER" id="PTHR34406:SF1">
    <property type="entry name" value="PROTEIN YCEI"/>
    <property type="match status" value="1"/>
</dbReference>
<dbReference type="PANTHER" id="PTHR34406">
    <property type="entry name" value="PROTEIN YCEI"/>
    <property type="match status" value="1"/>
</dbReference>
<evidence type="ECO:0000259" key="1">
    <source>
        <dbReference type="SMART" id="SM00867"/>
    </source>
</evidence>
<dbReference type="SMART" id="SM00867">
    <property type="entry name" value="YceI"/>
    <property type="match status" value="1"/>
</dbReference>
<reference evidence="2 3" key="1">
    <citation type="submission" date="2019-04" db="EMBL/GenBank/DDBJ databases">
        <title>Sphingobacterium olei sp. nov., isolated from oil-contaminated soil.</title>
        <authorList>
            <person name="Liu B."/>
        </authorList>
    </citation>
    <scope>NUCLEOTIDE SEQUENCE [LARGE SCALE GENOMIC DNA]</scope>
    <source>
        <strain evidence="2 3">Y3L14</strain>
    </source>
</reference>
<dbReference type="SUPFAM" id="SSF101874">
    <property type="entry name" value="YceI-like"/>
    <property type="match status" value="1"/>
</dbReference>
<accession>A0A4U0GXJ5</accession>
<dbReference type="RefSeq" id="WP_136821902.1">
    <property type="nucleotide sequence ID" value="NZ_BMJX01000005.1"/>
</dbReference>
<sequence length="176" mass="19870">MATWNLDKAHSEIEFKVRHMMISSVKGQFNDFDITVNSPTEDIVNAVIEVSIQTDSINTKNEQRDKHLKSPDFFDIENFKKIAFQSTEIKKVSDAEFTLVGNLTIKEVTKPTTFQVEFGGVAKDPWGNKKIGYTVTGKINREEFGLTWNAALETGGVMVSEDVKFQADIQFILSEN</sequence>
<organism evidence="2 3">
    <name type="scientific">Sphingobacterium alkalisoli</name>
    <dbReference type="NCBI Taxonomy" id="1874115"/>
    <lineage>
        <taxon>Bacteria</taxon>
        <taxon>Pseudomonadati</taxon>
        <taxon>Bacteroidota</taxon>
        <taxon>Sphingobacteriia</taxon>
        <taxon>Sphingobacteriales</taxon>
        <taxon>Sphingobacteriaceae</taxon>
        <taxon>Sphingobacterium</taxon>
    </lineage>
</organism>
<dbReference type="InterPro" id="IPR036761">
    <property type="entry name" value="TTHA0802/YceI-like_sf"/>
</dbReference>
<evidence type="ECO:0000313" key="2">
    <source>
        <dbReference type="EMBL" id="TJY63911.1"/>
    </source>
</evidence>
<dbReference type="Pfam" id="PF04264">
    <property type="entry name" value="YceI"/>
    <property type="match status" value="1"/>
</dbReference>
<dbReference type="Gene3D" id="2.40.128.110">
    <property type="entry name" value="Lipid/polyisoprenoid-binding, YceI-like"/>
    <property type="match status" value="1"/>
</dbReference>
<dbReference type="OrthoDB" id="9811006at2"/>
<keyword evidence="3" id="KW-1185">Reference proteome</keyword>
<protein>
    <submittedName>
        <fullName evidence="2">Polyisoprenoid-binding protein</fullName>
    </submittedName>
</protein>
<dbReference type="AlphaFoldDB" id="A0A4U0GXJ5"/>
<evidence type="ECO:0000313" key="3">
    <source>
        <dbReference type="Proteomes" id="UP000309872"/>
    </source>
</evidence>